<dbReference type="Proteomes" id="UP000656319">
    <property type="component" value="Unassembled WGS sequence"/>
</dbReference>
<organism evidence="1 2">
    <name type="scientific">Paraburkholderia hiiakae</name>
    <dbReference type="NCBI Taxonomy" id="1081782"/>
    <lineage>
        <taxon>Bacteria</taxon>
        <taxon>Pseudomonadati</taxon>
        <taxon>Pseudomonadota</taxon>
        <taxon>Betaproteobacteria</taxon>
        <taxon>Burkholderiales</taxon>
        <taxon>Burkholderiaceae</taxon>
        <taxon>Paraburkholderia</taxon>
    </lineage>
</organism>
<dbReference type="EMBL" id="CAJHCQ010000006">
    <property type="protein sequence ID" value="CAD6534489.1"/>
    <property type="molecule type" value="Genomic_DNA"/>
</dbReference>
<sequence length="246" mass="28901">MITEKSRNILFCVGVASVTFALLIEWEDSTYSEPPFIVIGRKDVLSKTHVNVFMSRYESNSSMRTIYLNGDSYPSNNQNVDRFEFYINYDNKLFSRYGYDNVPRMVNDASIARNTLLICKIGSDVFFSNRFTKCEEPKDENQLRPLDEQLNADLIDEKESGKIKTKSDEQSFIYKMKSAFFEVTKSTDQSLGLYSIRKLTIKYKKINAPLHYGEKWFQEFLNQKKRNFNFSRPYLLRSHSIYSIRS</sequence>
<gene>
    <name evidence="1" type="ORF">LMG27952_02965</name>
</gene>
<proteinExistence type="predicted"/>
<protein>
    <submittedName>
        <fullName evidence="1">Uncharacterized protein</fullName>
    </submittedName>
</protein>
<evidence type="ECO:0000313" key="2">
    <source>
        <dbReference type="Proteomes" id="UP000656319"/>
    </source>
</evidence>
<comment type="caution">
    <text evidence="1">The sequence shown here is derived from an EMBL/GenBank/DDBJ whole genome shotgun (WGS) entry which is preliminary data.</text>
</comment>
<keyword evidence="2" id="KW-1185">Reference proteome</keyword>
<accession>A0ABM8NN85</accession>
<reference evidence="1 2" key="1">
    <citation type="submission" date="2020-10" db="EMBL/GenBank/DDBJ databases">
        <authorList>
            <person name="Peeters C."/>
        </authorList>
    </citation>
    <scope>NUCLEOTIDE SEQUENCE [LARGE SCALE GENOMIC DNA]</scope>
    <source>
        <strain evidence="1 2">LMG 27952</strain>
    </source>
</reference>
<name>A0ABM8NN85_9BURK</name>
<evidence type="ECO:0000313" key="1">
    <source>
        <dbReference type="EMBL" id="CAD6534489.1"/>
    </source>
</evidence>
<dbReference type="RefSeq" id="WP_201696658.1">
    <property type="nucleotide sequence ID" value="NZ_CAJHCQ010000006.1"/>
</dbReference>